<feature type="compositionally biased region" description="Basic and acidic residues" evidence="1">
    <location>
        <begin position="67"/>
        <end position="78"/>
    </location>
</feature>
<organism evidence="2 3">
    <name type="scientific">Phytophthora fragariaefolia</name>
    <dbReference type="NCBI Taxonomy" id="1490495"/>
    <lineage>
        <taxon>Eukaryota</taxon>
        <taxon>Sar</taxon>
        <taxon>Stramenopiles</taxon>
        <taxon>Oomycota</taxon>
        <taxon>Peronosporomycetes</taxon>
        <taxon>Peronosporales</taxon>
        <taxon>Peronosporaceae</taxon>
        <taxon>Phytophthora</taxon>
    </lineage>
</organism>
<dbReference type="OrthoDB" id="129277at2759"/>
<evidence type="ECO:0000313" key="3">
    <source>
        <dbReference type="Proteomes" id="UP001165121"/>
    </source>
</evidence>
<feature type="compositionally biased region" description="Basic residues" evidence="1">
    <location>
        <begin position="56"/>
        <end position="66"/>
    </location>
</feature>
<feature type="region of interest" description="Disordered" evidence="1">
    <location>
        <begin position="521"/>
        <end position="575"/>
    </location>
</feature>
<evidence type="ECO:0000256" key="1">
    <source>
        <dbReference type="SAM" id="MobiDB-lite"/>
    </source>
</evidence>
<feature type="compositionally biased region" description="Basic and acidic residues" evidence="1">
    <location>
        <begin position="566"/>
        <end position="575"/>
    </location>
</feature>
<feature type="compositionally biased region" description="Basic residues" evidence="1">
    <location>
        <begin position="521"/>
        <end position="531"/>
    </location>
</feature>
<dbReference type="AlphaFoldDB" id="A0A9W7D7D6"/>
<comment type="caution">
    <text evidence="2">The sequence shown here is derived from an EMBL/GenBank/DDBJ whole genome shotgun (WGS) entry which is preliminary data.</text>
</comment>
<feature type="region of interest" description="Disordered" evidence="1">
    <location>
        <begin position="298"/>
        <end position="334"/>
    </location>
</feature>
<feature type="compositionally biased region" description="Polar residues" evidence="1">
    <location>
        <begin position="28"/>
        <end position="38"/>
    </location>
</feature>
<feature type="region of interest" description="Disordered" evidence="1">
    <location>
        <begin position="187"/>
        <end position="231"/>
    </location>
</feature>
<proteinExistence type="predicted"/>
<dbReference type="EMBL" id="BSXT01003811">
    <property type="protein sequence ID" value="GMF55708.1"/>
    <property type="molecule type" value="Genomic_DNA"/>
</dbReference>
<feature type="compositionally biased region" description="Polar residues" evidence="1">
    <location>
        <begin position="208"/>
        <end position="220"/>
    </location>
</feature>
<accession>A0A9W7D7D6</accession>
<sequence length="575" mass="63909">MRCRLEGRRRLGYEEQFAVSDVAPHGTTPDSSVSQSPTGLKPEKAEDQNPPTTKAAAKRKSKKKEKLRALESADEKLSKTGGTNAGRQYTAEELDYALCKTQLARLLERDPILSFLRPKLISELTRPIQEPDWESITDDRMAVHALFGTLREAGFVMDAVEMEKVFDWELASWKDLIKAMTGPLMVKREAQPPRNDRKAARPPPLPSPYQSSVGSDSSIESPKRMPMSGRLPRIMQLTAAPKRTETPSPEENAIPRALEDAIIRLMQSTTMRTTDAPARSGLAPTVKTTLPATTLREPADVAMDSVSSQSTPRSKRHARDLDEGPEDLFNLETGPPGTAAAVSTATAGTGLTRVHLSAFSELKEFHGRGASEEKARASFNRVKIASRRDGMTGEEACALFGDLMTGPARQWYLQLSTNVRKSWTELTEQFRIQYCGKGVSMVSRYYHASKHPDETPLEYLYHLNVAAMSAKIPYADGTAEEKREHVELFINTLGSPEQELASRLTLMEVPDAPDLEKKLRARQRGRVHQKKAVLGPASSGRRHRHRQHQPRGRSTRSMPRWTATTPDEKAAIAKT</sequence>
<dbReference type="Proteomes" id="UP001165121">
    <property type="component" value="Unassembled WGS sequence"/>
</dbReference>
<feature type="region of interest" description="Disordered" evidence="1">
    <location>
        <begin position="17"/>
        <end position="85"/>
    </location>
</feature>
<feature type="compositionally biased region" description="Basic residues" evidence="1">
    <location>
        <begin position="540"/>
        <end position="554"/>
    </location>
</feature>
<gene>
    <name evidence="2" type="ORF">Pfra01_002350300</name>
</gene>
<reference evidence="2" key="1">
    <citation type="submission" date="2023-04" db="EMBL/GenBank/DDBJ databases">
        <title>Phytophthora fragariaefolia NBRC 109709.</title>
        <authorList>
            <person name="Ichikawa N."/>
            <person name="Sato H."/>
            <person name="Tonouchi N."/>
        </authorList>
    </citation>
    <scope>NUCLEOTIDE SEQUENCE</scope>
    <source>
        <strain evidence="2">NBRC 109709</strain>
    </source>
</reference>
<feature type="compositionally biased region" description="Basic and acidic residues" evidence="1">
    <location>
        <begin position="187"/>
        <end position="199"/>
    </location>
</feature>
<evidence type="ECO:0000313" key="2">
    <source>
        <dbReference type="EMBL" id="GMF55708.1"/>
    </source>
</evidence>
<name>A0A9W7D7D6_9STRA</name>
<keyword evidence="3" id="KW-1185">Reference proteome</keyword>
<protein>
    <submittedName>
        <fullName evidence="2">Unnamed protein product</fullName>
    </submittedName>
</protein>